<dbReference type="EMBL" id="CAXDID020000001">
    <property type="protein sequence ID" value="CAL5970092.1"/>
    <property type="molecule type" value="Genomic_DNA"/>
</dbReference>
<name>A0ABP1GD71_9EUKA</name>
<dbReference type="Proteomes" id="UP001642409">
    <property type="component" value="Unassembled WGS sequence"/>
</dbReference>
<reference evidence="1 2" key="1">
    <citation type="submission" date="2024-07" db="EMBL/GenBank/DDBJ databases">
        <authorList>
            <person name="Akdeniz Z."/>
        </authorList>
    </citation>
    <scope>NUCLEOTIDE SEQUENCE [LARGE SCALE GENOMIC DNA]</scope>
</reference>
<protein>
    <submittedName>
        <fullName evidence="1">Uncharacterized protein</fullName>
    </submittedName>
</protein>
<comment type="caution">
    <text evidence="1">The sequence shown here is derived from an EMBL/GenBank/DDBJ whole genome shotgun (WGS) entry which is preliminary data.</text>
</comment>
<sequence>MQYSICDCFSAKDQIACYYSNCVQIFDSNLQNIVSIPIHGVNIELDIQQIVFPSVFPTTFGLFAVYGNNIYRLCGQQVEQVATIPNCTDSGFGRVCVYDDNLLATNEKQMFLFNTQTNQFTEFENCDESSECALFSYAGSIYKYEQRKQIMKITNLLTKEVVLEQTGQVLGYLNGILLFDDFFGTQTYFVDFTKQSILPTPLNTNLPFNRISELTELSLSGLVFKVYADDEFYYYLDRIAKPSFEQTIALNNFGRSINFQRLCTNARENNEELETAKIAEIVALKDFKKKMLQ</sequence>
<proteinExistence type="predicted"/>
<keyword evidence="2" id="KW-1185">Reference proteome</keyword>
<organism evidence="1 2">
    <name type="scientific">Hexamita inflata</name>
    <dbReference type="NCBI Taxonomy" id="28002"/>
    <lineage>
        <taxon>Eukaryota</taxon>
        <taxon>Metamonada</taxon>
        <taxon>Diplomonadida</taxon>
        <taxon>Hexamitidae</taxon>
        <taxon>Hexamitinae</taxon>
        <taxon>Hexamita</taxon>
    </lineage>
</organism>
<accession>A0ABP1GD71</accession>
<gene>
    <name evidence="1" type="ORF">HINF_LOCUS32</name>
</gene>
<evidence type="ECO:0000313" key="1">
    <source>
        <dbReference type="EMBL" id="CAL5970092.1"/>
    </source>
</evidence>
<evidence type="ECO:0000313" key="2">
    <source>
        <dbReference type="Proteomes" id="UP001642409"/>
    </source>
</evidence>